<dbReference type="Pfam" id="PF00175">
    <property type="entry name" value="NAD_binding_1"/>
    <property type="match status" value="1"/>
</dbReference>
<dbReference type="OrthoDB" id="9796486at2"/>
<feature type="domain" description="FAD-binding FR-type" evidence="2">
    <location>
        <begin position="5"/>
        <end position="102"/>
    </location>
</feature>
<evidence type="ECO:0000313" key="3">
    <source>
        <dbReference type="EMBL" id="KUN82506.1"/>
    </source>
</evidence>
<proteinExistence type="predicted"/>
<evidence type="ECO:0000256" key="1">
    <source>
        <dbReference type="PIRSR" id="PIRSR006816-2"/>
    </source>
</evidence>
<dbReference type="CDD" id="cd06221">
    <property type="entry name" value="sulfite_reductase_like"/>
    <property type="match status" value="1"/>
</dbReference>
<dbReference type="GO" id="GO:0016491">
    <property type="term" value="F:oxidoreductase activity"/>
    <property type="evidence" value="ECO:0007669"/>
    <property type="project" value="InterPro"/>
</dbReference>
<dbReference type="RefSeq" id="WP_061925016.1">
    <property type="nucleotide sequence ID" value="NZ_JBEYBH010000002.1"/>
</dbReference>
<dbReference type="Pfam" id="PF10418">
    <property type="entry name" value="DHODB_Fe-S_bind"/>
    <property type="match status" value="1"/>
</dbReference>
<feature type="binding site" evidence="1">
    <location>
        <position position="244"/>
    </location>
    <ligand>
        <name>[2Fe-2S] cluster</name>
        <dbReference type="ChEBI" id="CHEBI:190135"/>
    </ligand>
</feature>
<dbReference type="PIRSF" id="PIRSF006816">
    <property type="entry name" value="Cyc3_hyd_g"/>
    <property type="match status" value="1"/>
</dbReference>
<dbReference type="InterPro" id="IPR050353">
    <property type="entry name" value="PyrK_electron_transfer"/>
</dbReference>
<dbReference type="SUPFAM" id="SSF52343">
    <property type="entry name" value="Ferredoxin reductase-like, C-terminal NADP-linked domain"/>
    <property type="match status" value="1"/>
</dbReference>
<dbReference type="PROSITE" id="PS51384">
    <property type="entry name" value="FAD_FR"/>
    <property type="match status" value="1"/>
</dbReference>
<dbReference type="GO" id="GO:0051537">
    <property type="term" value="F:2 iron, 2 sulfur cluster binding"/>
    <property type="evidence" value="ECO:0007669"/>
    <property type="project" value="UniProtKB-KW"/>
</dbReference>
<dbReference type="STRING" id="285568.AQJ66_22105"/>
<dbReference type="PRINTS" id="PR00371">
    <property type="entry name" value="FPNCR"/>
</dbReference>
<dbReference type="AlphaFoldDB" id="A0A101SYI2"/>
<feature type="binding site" evidence="1">
    <location>
        <position position="236"/>
    </location>
    <ligand>
        <name>[2Fe-2S] cluster</name>
        <dbReference type="ChEBI" id="CHEBI:190135"/>
    </ligand>
</feature>
<accession>A0A101SYI2</accession>
<dbReference type="Gene3D" id="2.40.30.10">
    <property type="entry name" value="Translation factors"/>
    <property type="match status" value="1"/>
</dbReference>
<dbReference type="InterPro" id="IPR017927">
    <property type="entry name" value="FAD-bd_FR_type"/>
</dbReference>
<dbReference type="GO" id="GO:0050660">
    <property type="term" value="F:flavin adenine dinucleotide binding"/>
    <property type="evidence" value="ECO:0007669"/>
    <property type="project" value="InterPro"/>
</dbReference>
<comment type="caution">
    <text evidence="3">The sequence shown here is derived from an EMBL/GenBank/DDBJ whole genome shotgun (WGS) entry which is preliminary data.</text>
</comment>
<dbReference type="GO" id="GO:0006221">
    <property type="term" value="P:pyrimidine nucleotide biosynthetic process"/>
    <property type="evidence" value="ECO:0007669"/>
    <property type="project" value="InterPro"/>
</dbReference>
<keyword evidence="1" id="KW-0408">Iron</keyword>
<dbReference type="InterPro" id="IPR039261">
    <property type="entry name" value="FNR_nucleotide-bd"/>
</dbReference>
<dbReference type="Proteomes" id="UP000053024">
    <property type="component" value="Unassembled WGS sequence"/>
</dbReference>
<dbReference type="PANTHER" id="PTHR43513">
    <property type="entry name" value="DIHYDROOROTATE DEHYDROGENASE B (NAD(+)), ELECTRON TRANSFER SUBUNIT"/>
    <property type="match status" value="1"/>
</dbReference>
<feature type="binding site" evidence="1">
    <location>
        <position position="241"/>
    </location>
    <ligand>
        <name>[2Fe-2S] cluster</name>
        <dbReference type="ChEBI" id="CHEBI:190135"/>
    </ligand>
</feature>
<sequence length="272" mass="28715">MTTVPPPLPYRVAGTWAETADTRSVELVPAGRELAPFAPGQFAMVYAFGVGEVPVSASALRGRHGGLVHTVRAVGAVSTALYRLGVGDTVGLSGPYGVGWDLAAAAGHDVLVIAGGIGLAPLRPVVHAVLDRPGAYGRLAVLVGARTPADLVYRDEIDGWRGPARVEVTVDRPGPGWRGAVGVVTSLLDRLSLRPERTCALLCGPEVMMRHTTRDLLGRGLPPQRVQVSLERNMRCATGHCGHCQLGPLLLCRDGPVVAYDRVAPLLQVREL</sequence>
<feature type="binding site" evidence="1">
    <location>
        <position position="252"/>
    </location>
    <ligand>
        <name>[2Fe-2S] cluster</name>
        <dbReference type="ChEBI" id="CHEBI:190135"/>
    </ligand>
</feature>
<organism evidence="3 4">
    <name type="scientific">Streptomyces bungoensis</name>
    <dbReference type="NCBI Taxonomy" id="285568"/>
    <lineage>
        <taxon>Bacteria</taxon>
        <taxon>Bacillati</taxon>
        <taxon>Actinomycetota</taxon>
        <taxon>Actinomycetes</taxon>
        <taxon>Kitasatosporales</taxon>
        <taxon>Streptomycetaceae</taxon>
        <taxon>Streptomyces</taxon>
    </lineage>
</organism>
<dbReference type="PRINTS" id="PR00406">
    <property type="entry name" value="CYTB5RDTASE"/>
</dbReference>
<dbReference type="EMBL" id="LMWX01000037">
    <property type="protein sequence ID" value="KUN82506.1"/>
    <property type="molecule type" value="Genomic_DNA"/>
</dbReference>
<dbReference type="PANTHER" id="PTHR43513:SF1">
    <property type="entry name" value="ANAEROBIC SULFITE REDUCTASE SUBUNIT B"/>
    <property type="match status" value="1"/>
</dbReference>
<reference evidence="3 4" key="1">
    <citation type="submission" date="2015-10" db="EMBL/GenBank/DDBJ databases">
        <title>Draft genome sequence of Streptomyces bungoensis DSM 41781, type strain for the species Streptomyces bungoensis.</title>
        <authorList>
            <person name="Ruckert C."/>
            <person name="Winkler A."/>
            <person name="Kalinowski J."/>
            <person name="Kampfer P."/>
            <person name="Glaeser S."/>
        </authorList>
    </citation>
    <scope>NUCLEOTIDE SEQUENCE [LARGE SCALE GENOMIC DNA]</scope>
    <source>
        <strain evidence="3 4">DSM 41781</strain>
    </source>
</reference>
<dbReference type="InterPro" id="IPR017938">
    <property type="entry name" value="Riboflavin_synthase-like_b-brl"/>
</dbReference>
<gene>
    <name evidence="3" type="ORF">AQJ66_22105</name>
</gene>
<keyword evidence="1" id="KW-0411">Iron-sulfur</keyword>
<dbReference type="InterPro" id="IPR019480">
    <property type="entry name" value="Dihydroorotate_DH_Fe-S-bd"/>
</dbReference>
<comment type="cofactor">
    <cofactor evidence="1">
        <name>[2Fe-2S] cluster</name>
        <dbReference type="ChEBI" id="CHEBI:190135"/>
    </cofactor>
    <text evidence="1">Binds 1 [2Fe-2S] cluster per subunit.</text>
</comment>
<dbReference type="InterPro" id="IPR012165">
    <property type="entry name" value="Cyt_c3_hydrogenase_gsu"/>
</dbReference>
<name>A0A101SYI2_9ACTN</name>
<keyword evidence="1" id="KW-0001">2Fe-2S</keyword>
<keyword evidence="1" id="KW-0479">Metal-binding</keyword>
<dbReference type="GO" id="GO:0046872">
    <property type="term" value="F:metal ion binding"/>
    <property type="evidence" value="ECO:0007669"/>
    <property type="project" value="UniProtKB-KW"/>
</dbReference>
<evidence type="ECO:0000259" key="2">
    <source>
        <dbReference type="PROSITE" id="PS51384"/>
    </source>
</evidence>
<dbReference type="InterPro" id="IPR001433">
    <property type="entry name" value="OxRdtase_FAD/NAD-bd"/>
</dbReference>
<dbReference type="Gene3D" id="3.40.50.80">
    <property type="entry name" value="Nucleotide-binding domain of ferredoxin-NADP reductase (FNR) module"/>
    <property type="match status" value="1"/>
</dbReference>
<evidence type="ECO:0000313" key="4">
    <source>
        <dbReference type="Proteomes" id="UP000053024"/>
    </source>
</evidence>
<dbReference type="InterPro" id="IPR001709">
    <property type="entry name" value="Flavoprot_Pyr_Nucl_cyt_Rdtase"/>
</dbReference>
<dbReference type="SUPFAM" id="SSF63380">
    <property type="entry name" value="Riboflavin synthase domain-like"/>
    <property type="match status" value="1"/>
</dbReference>
<protein>
    <submittedName>
        <fullName evidence="3">Oxidoreductase</fullName>
    </submittedName>
</protein>
<keyword evidence="4" id="KW-1185">Reference proteome</keyword>